<evidence type="ECO:0000313" key="3">
    <source>
        <dbReference type="EMBL" id="SEO65731.1"/>
    </source>
</evidence>
<dbReference type="InterPro" id="IPR043725">
    <property type="entry name" value="DUF5667"/>
</dbReference>
<proteinExistence type="predicted"/>
<accession>A0A1H8RH06</accession>
<dbReference type="OrthoDB" id="3402808at2"/>
<organism evidence="3 4">
    <name type="scientific">Trujillonella endophytica</name>
    <dbReference type="NCBI Taxonomy" id="673521"/>
    <lineage>
        <taxon>Bacteria</taxon>
        <taxon>Bacillati</taxon>
        <taxon>Actinomycetota</taxon>
        <taxon>Actinomycetes</taxon>
        <taxon>Geodermatophilales</taxon>
        <taxon>Geodermatophilaceae</taxon>
        <taxon>Trujillonella</taxon>
    </lineage>
</organism>
<evidence type="ECO:0000256" key="1">
    <source>
        <dbReference type="SAM" id="MobiDB-lite"/>
    </source>
</evidence>
<feature type="compositionally biased region" description="Pro residues" evidence="1">
    <location>
        <begin position="291"/>
        <end position="303"/>
    </location>
</feature>
<evidence type="ECO:0000313" key="4">
    <source>
        <dbReference type="Proteomes" id="UP000198960"/>
    </source>
</evidence>
<feature type="compositionally biased region" description="Low complexity" evidence="1">
    <location>
        <begin position="339"/>
        <end position="355"/>
    </location>
</feature>
<gene>
    <name evidence="3" type="ORF">SAMN05660991_01106</name>
</gene>
<feature type="domain" description="DUF5667" evidence="2">
    <location>
        <begin position="113"/>
        <end position="181"/>
    </location>
</feature>
<protein>
    <recommendedName>
        <fullName evidence="2">DUF5667 domain-containing protein</fullName>
    </recommendedName>
</protein>
<dbReference type="RefSeq" id="WP_091941024.1">
    <property type="nucleotide sequence ID" value="NZ_FOEE01000003.1"/>
</dbReference>
<dbReference type="Pfam" id="PF18915">
    <property type="entry name" value="DUF5667"/>
    <property type="match status" value="1"/>
</dbReference>
<sequence length="388" mass="38393">MTTEDGGARVRDRRAGVRDRDEVVVGRLGHLAAALDDEPSPGFRTATRARLVAMAAVRSPEPERPGVDRRLLRGRAADGPPPRWRTRVTAGLAGAALAVSALGTLVALAADAEPGDLLYDLKRGTEQTQLALAGDDRALTLLQFAGTRLEELAAARDDADLVRETLATMDAQTAEGAALLVGSAVDSGSSEPLDRLAGWSDGQAAGLAALRPELPASTADAAQSSLELLDAVQARVAAVEAALGCPGSPAPVGSDDLGPIPGICRAETPSAPPSAGGGPTPAAPTATPSTAPAPPAAPLPSAVPQPGGGTTGPDGSDPGSDPGSGSASGSGSGSGSDGPGALLPSLPALPSRPAAATPPVPSPTPAAPRTPPPLIDLPLPICIPRLIC</sequence>
<feature type="region of interest" description="Disordered" evidence="1">
    <location>
        <begin position="247"/>
        <end position="377"/>
    </location>
</feature>
<feature type="compositionally biased region" description="Low complexity" evidence="1">
    <location>
        <begin position="313"/>
        <end position="325"/>
    </location>
</feature>
<evidence type="ECO:0000259" key="2">
    <source>
        <dbReference type="Pfam" id="PF18915"/>
    </source>
</evidence>
<dbReference type="AlphaFoldDB" id="A0A1H8RH06"/>
<feature type="compositionally biased region" description="Pro residues" evidence="1">
    <location>
        <begin position="356"/>
        <end position="375"/>
    </location>
</feature>
<feature type="compositionally biased region" description="Gly residues" evidence="1">
    <location>
        <begin position="326"/>
        <end position="338"/>
    </location>
</feature>
<reference evidence="4" key="1">
    <citation type="submission" date="2016-10" db="EMBL/GenBank/DDBJ databases">
        <authorList>
            <person name="Varghese N."/>
            <person name="Submissions S."/>
        </authorList>
    </citation>
    <scope>NUCLEOTIDE SEQUENCE [LARGE SCALE GENOMIC DNA]</scope>
    <source>
        <strain evidence="4">DSM 45413</strain>
    </source>
</reference>
<name>A0A1H8RH06_9ACTN</name>
<keyword evidence="4" id="KW-1185">Reference proteome</keyword>
<dbReference type="STRING" id="673521.SAMN05660991_01106"/>
<dbReference type="Proteomes" id="UP000198960">
    <property type="component" value="Unassembled WGS sequence"/>
</dbReference>
<dbReference type="EMBL" id="FOEE01000003">
    <property type="protein sequence ID" value="SEO65731.1"/>
    <property type="molecule type" value="Genomic_DNA"/>
</dbReference>